<dbReference type="AlphaFoldDB" id="E0XRK8"/>
<organism evidence="1">
    <name type="scientific">uncultured alpha proteobacterium HF0010_30A23</name>
    <dbReference type="NCBI Taxonomy" id="710802"/>
    <lineage>
        <taxon>Bacteria</taxon>
        <taxon>Pseudomonadati</taxon>
        <taxon>Pseudomonadota</taxon>
        <taxon>Alphaproteobacteria</taxon>
        <taxon>environmental samples</taxon>
    </lineage>
</organism>
<reference evidence="1" key="1">
    <citation type="journal article" date="2011" name="Environ. Microbiol.">
        <title>Time-series analyses of Monterey Bay coastal microbial picoplankton using a 'genome proxy' microarray.</title>
        <authorList>
            <person name="Rich V.I."/>
            <person name="Pham V.D."/>
            <person name="Eppley J."/>
            <person name="Shi Y."/>
            <person name="DeLong E.F."/>
        </authorList>
    </citation>
    <scope>NUCLEOTIDE SEQUENCE</scope>
</reference>
<proteinExistence type="predicted"/>
<accession>E0XRK8</accession>
<evidence type="ECO:0000313" key="1">
    <source>
        <dbReference type="EMBL" id="ADI17049.1"/>
    </source>
</evidence>
<protein>
    <submittedName>
        <fullName evidence="1">Uncharacterized protein</fullName>
    </submittedName>
</protein>
<name>E0XRK8_9PROT</name>
<sequence length="221" mass="25116">MHMEVGNLLKRVFSMVCDKPITRIGDTFPRRHNLDRPRKATDFGIAGFCREIVKTDVGPFGDHQRMNACLRIDVTKGEGKLVFVDFVTWNLATKNFREDVAVIISHGGASLSGLVCSSVVVTWRGPRALRVLAFCGVWPVLSKLPQVRFRGLSIRPAGNRAHRRILRSSAVGVLRWLQSPSQRLLPRTSARFSPCRDRINGLCGYPRFRRAYTRRVALRWF</sequence>
<dbReference type="EMBL" id="GU474853">
    <property type="protein sequence ID" value="ADI17049.1"/>
    <property type="molecule type" value="Genomic_DNA"/>
</dbReference>